<dbReference type="EMBL" id="QXGH01000011">
    <property type="protein sequence ID" value="RHW27816.1"/>
    <property type="molecule type" value="Genomic_DNA"/>
</dbReference>
<name>A0A417Y5I3_9ACTN</name>
<organism evidence="1 2">
    <name type="scientific">Nocardioides immobilis</name>
    <dbReference type="NCBI Taxonomy" id="2049295"/>
    <lineage>
        <taxon>Bacteria</taxon>
        <taxon>Bacillati</taxon>
        <taxon>Actinomycetota</taxon>
        <taxon>Actinomycetes</taxon>
        <taxon>Propionibacteriales</taxon>
        <taxon>Nocardioidaceae</taxon>
        <taxon>Nocardioides</taxon>
    </lineage>
</organism>
<dbReference type="AlphaFoldDB" id="A0A417Y5I3"/>
<protein>
    <submittedName>
        <fullName evidence="1">Uncharacterized protein</fullName>
    </submittedName>
</protein>
<reference evidence="1 2" key="1">
    <citation type="submission" date="2018-09" db="EMBL/GenBank/DDBJ databases">
        <title>Genome sequencing of Nocardioides immobilis CCTCC AB 2017083 for comparison to Nocardioides silvaticus.</title>
        <authorList>
            <person name="Li C."/>
            <person name="Wang G."/>
        </authorList>
    </citation>
    <scope>NUCLEOTIDE SEQUENCE [LARGE SCALE GENOMIC DNA]</scope>
    <source>
        <strain evidence="1 2">CCTCC AB 2017083</strain>
    </source>
</reference>
<evidence type="ECO:0000313" key="2">
    <source>
        <dbReference type="Proteomes" id="UP000283644"/>
    </source>
</evidence>
<accession>A0A417Y5I3</accession>
<gene>
    <name evidence="1" type="ORF">D0Z08_05830</name>
</gene>
<comment type="caution">
    <text evidence="1">The sequence shown here is derived from an EMBL/GenBank/DDBJ whole genome shotgun (WGS) entry which is preliminary data.</text>
</comment>
<dbReference type="Proteomes" id="UP000283644">
    <property type="component" value="Unassembled WGS sequence"/>
</dbReference>
<proteinExistence type="predicted"/>
<evidence type="ECO:0000313" key="1">
    <source>
        <dbReference type="EMBL" id="RHW27816.1"/>
    </source>
</evidence>
<keyword evidence="2" id="KW-1185">Reference proteome</keyword>
<sequence length="75" mass="8193">MTAARLIGARDARETHGFLTVGEVSERYGIAPDVIERDLHRDLASVTFKLTNGESATFVPVGDGAVARWIEAHRD</sequence>